<feature type="domain" description="AMP-dependent synthetase/ligase" evidence="7">
    <location>
        <begin position="29"/>
        <end position="120"/>
    </location>
</feature>
<dbReference type="PANTHER" id="PTHR43107">
    <property type="entry name" value="LONG-CHAIN FATTY ACID TRANSPORT PROTEIN"/>
    <property type="match status" value="1"/>
</dbReference>
<comment type="catalytic activity">
    <reaction evidence="6">
        <text>tetracosanoate + ATP + CoA = tetracosanoyl-CoA + AMP + diphosphate</text>
        <dbReference type="Rhea" id="RHEA:33639"/>
        <dbReference type="ChEBI" id="CHEBI:30616"/>
        <dbReference type="ChEBI" id="CHEBI:31014"/>
        <dbReference type="ChEBI" id="CHEBI:33019"/>
        <dbReference type="ChEBI" id="CHEBI:57287"/>
        <dbReference type="ChEBI" id="CHEBI:65052"/>
        <dbReference type="ChEBI" id="CHEBI:456215"/>
    </reaction>
    <physiologicalReaction direction="left-to-right" evidence="6">
        <dbReference type="Rhea" id="RHEA:33640"/>
    </physiologicalReaction>
</comment>
<accession>A0A2I0T864</accession>
<dbReference type="EMBL" id="KZ515701">
    <property type="protein sequence ID" value="PKU29994.1"/>
    <property type="molecule type" value="Genomic_DNA"/>
</dbReference>
<dbReference type="Pfam" id="PF00501">
    <property type="entry name" value="AMP-binding"/>
    <property type="match status" value="1"/>
</dbReference>
<dbReference type="InterPro" id="IPR042099">
    <property type="entry name" value="ANL_N_sf"/>
</dbReference>
<evidence type="ECO:0000256" key="1">
    <source>
        <dbReference type="ARBA" id="ARBA00006432"/>
    </source>
</evidence>
<dbReference type="InterPro" id="IPR000873">
    <property type="entry name" value="AMP-dep_synth/lig_dom"/>
</dbReference>
<dbReference type="SUPFAM" id="SSF56801">
    <property type="entry name" value="Acetyl-CoA synthetase-like"/>
    <property type="match status" value="1"/>
</dbReference>
<comment type="catalytic activity">
    <reaction evidence="4">
        <text>a very long-chain fatty acid + ATP + CoA = a very long-chain fatty acyl-CoA + AMP + diphosphate</text>
        <dbReference type="Rhea" id="RHEA:54536"/>
        <dbReference type="ChEBI" id="CHEBI:30616"/>
        <dbReference type="ChEBI" id="CHEBI:33019"/>
        <dbReference type="ChEBI" id="CHEBI:57287"/>
        <dbReference type="ChEBI" id="CHEBI:58950"/>
        <dbReference type="ChEBI" id="CHEBI:138261"/>
        <dbReference type="ChEBI" id="CHEBI:456215"/>
    </reaction>
    <physiologicalReaction direction="left-to-right" evidence="4">
        <dbReference type="Rhea" id="RHEA:54537"/>
    </physiologicalReaction>
</comment>
<dbReference type="PROSITE" id="PS00455">
    <property type="entry name" value="AMP_BINDING"/>
    <property type="match status" value="1"/>
</dbReference>
<dbReference type="OrthoDB" id="288590at2759"/>
<dbReference type="GO" id="GO:0005789">
    <property type="term" value="C:endoplasmic reticulum membrane"/>
    <property type="evidence" value="ECO:0007669"/>
    <property type="project" value="TreeGrafter"/>
</dbReference>
<dbReference type="GO" id="GO:0004467">
    <property type="term" value="F:long-chain fatty acid-CoA ligase activity"/>
    <property type="evidence" value="ECO:0007669"/>
    <property type="project" value="TreeGrafter"/>
</dbReference>
<evidence type="ECO:0000256" key="3">
    <source>
        <dbReference type="ARBA" id="ARBA00023098"/>
    </source>
</evidence>
<keyword evidence="9" id="KW-1185">Reference proteome</keyword>
<evidence type="ECO:0000256" key="6">
    <source>
        <dbReference type="ARBA" id="ARBA00048666"/>
    </source>
</evidence>
<comment type="similarity">
    <text evidence="1">Belongs to the ATP-dependent AMP-binding enzyme family.</text>
</comment>
<evidence type="ECO:0000259" key="7">
    <source>
        <dbReference type="Pfam" id="PF00501"/>
    </source>
</evidence>
<sequence>MDLQAAVEEVLPDLQRNGTCVFYLSSTSPTPGVEALLPAMEEVSDEPLPAHHRAGVTANSKALYIYTSGTTGLPKAAVITEMKLMMVANLGRLCGLRPDDVIYTTLPLYHSAGLLVGVGGCFETFAPFELIKYNVEEDEPVRDERGLCIRVGPGKKRRTY</sequence>
<gene>
    <name evidence="8" type="ORF">llap_19702</name>
</gene>
<dbReference type="PANTHER" id="PTHR43107:SF4">
    <property type="entry name" value="LONG-CHAIN FATTY ACID TRANSPORT PROTEIN 2"/>
    <property type="match status" value="1"/>
</dbReference>
<dbReference type="GO" id="GO:0005324">
    <property type="term" value="F:long-chain fatty acid transmembrane transporter activity"/>
    <property type="evidence" value="ECO:0007669"/>
    <property type="project" value="TreeGrafter"/>
</dbReference>
<dbReference type="GO" id="GO:0044539">
    <property type="term" value="P:long-chain fatty acid import into cell"/>
    <property type="evidence" value="ECO:0007669"/>
    <property type="project" value="TreeGrafter"/>
</dbReference>
<organism evidence="8 9">
    <name type="scientific">Limosa lapponica baueri</name>
    <dbReference type="NCBI Taxonomy" id="1758121"/>
    <lineage>
        <taxon>Eukaryota</taxon>
        <taxon>Metazoa</taxon>
        <taxon>Chordata</taxon>
        <taxon>Craniata</taxon>
        <taxon>Vertebrata</taxon>
        <taxon>Euteleostomi</taxon>
        <taxon>Archelosauria</taxon>
        <taxon>Archosauria</taxon>
        <taxon>Dinosauria</taxon>
        <taxon>Saurischia</taxon>
        <taxon>Theropoda</taxon>
        <taxon>Coelurosauria</taxon>
        <taxon>Aves</taxon>
        <taxon>Neognathae</taxon>
        <taxon>Neoaves</taxon>
        <taxon>Charadriiformes</taxon>
        <taxon>Scolopacidae</taxon>
        <taxon>Limosa</taxon>
    </lineage>
</organism>
<keyword evidence="2" id="KW-0436">Ligase</keyword>
<dbReference type="InterPro" id="IPR020845">
    <property type="entry name" value="AMP-binding_CS"/>
</dbReference>
<name>A0A2I0T864_LIMLA</name>
<evidence type="ECO:0000313" key="9">
    <source>
        <dbReference type="Proteomes" id="UP000233556"/>
    </source>
</evidence>
<evidence type="ECO:0000256" key="4">
    <source>
        <dbReference type="ARBA" id="ARBA00036527"/>
    </source>
</evidence>
<reference evidence="9" key="1">
    <citation type="submission" date="2017-11" db="EMBL/GenBank/DDBJ databases">
        <authorList>
            <person name="Lima N.C."/>
            <person name="Parody-Merino A.M."/>
            <person name="Battley P.F."/>
            <person name="Fidler A.E."/>
            <person name="Prosdocimi F."/>
        </authorList>
    </citation>
    <scope>NUCLEOTIDE SEQUENCE [LARGE SCALE GENOMIC DNA]</scope>
</reference>
<dbReference type="Proteomes" id="UP000233556">
    <property type="component" value="Unassembled WGS sequence"/>
</dbReference>
<evidence type="ECO:0000256" key="5">
    <source>
        <dbReference type="ARBA" id="ARBA00041297"/>
    </source>
</evidence>
<protein>
    <recommendedName>
        <fullName evidence="5">Long-chain-fatty-acid--CoA ligase</fullName>
    </recommendedName>
</protein>
<evidence type="ECO:0000256" key="2">
    <source>
        <dbReference type="ARBA" id="ARBA00022598"/>
    </source>
</evidence>
<dbReference type="Gene3D" id="3.40.50.12780">
    <property type="entry name" value="N-terminal domain of ligase-like"/>
    <property type="match status" value="1"/>
</dbReference>
<keyword evidence="3" id="KW-0443">Lipid metabolism</keyword>
<reference evidence="9" key="2">
    <citation type="submission" date="2017-12" db="EMBL/GenBank/DDBJ databases">
        <title>Genome sequence of the Bar-tailed Godwit (Limosa lapponica baueri).</title>
        <authorList>
            <person name="Lima N.C.B."/>
            <person name="Parody-Merino A.M."/>
            <person name="Battley P.F."/>
            <person name="Fidler A.E."/>
            <person name="Prosdocimi F."/>
        </authorList>
    </citation>
    <scope>NUCLEOTIDE SEQUENCE [LARGE SCALE GENOMIC DNA]</scope>
</reference>
<dbReference type="AlphaFoldDB" id="A0A2I0T864"/>
<proteinExistence type="inferred from homology"/>
<dbReference type="GO" id="GO:0008206">
    <property type="term" value="P:bile acid metabolic process"/>
    <property type="evidence" value="ECO:0007669"/>
    <property type="project" value="TreeGrafter"/>
</dbReference>
<evidence type="ECO:0000313" key="8">
    <source>
        <dbReference type="EMBL" id="PKU29994.1"/>
    </source>
</evidence>
<dbReference type="GO" id="GO:0005886">
    <property type="term" value="C:plasma membrane"/>
    <property type="evidence" value="ECO:0007669"/>
    <property type="project" value="TreeGrafter"/>
</dbReference>